<evidence type="ECO:0000313" key="7">
    <source>
        <dbReference type="Proteomes" id="UP001497480"/>
    </source>
</evidence>
<dbReference type="InterPro" id="IPR019403">
    <property type="entry name" value="Mediator_Med19_met"/>
</dbReference>
<accession>A0AAV1Y9S5</accession>
<organism evidence="6 7">
    <name type="scientific">Lupinus luteus</name>
    <name type="common">European yellow lupine</name>
    <dbReference type="NCBI Taxonomy" id="3873"/>
    <lineage>
        <taxon>Eukaryota</taxon>
        <taxon>Viridiplantae</taxon>
        <taxon>Streptophyta</taxon>
        <taxon>Embryophyta</taxon>
        <taxon>Tracheophyta</taxon>
        <taxon>Spermatophyta</taxon>
        <taxon>Magnoliopsida</taxon>
        <taxon>eudicotyledons</taxon>
        <taxon>Gunneridae</taxon>
        <taxon>Pentapetalae</taxon>
        <taxon>rosids</taxon>
        <taxon>fabids</taxon>
        <taxon>Fabales</taxon>
        <taxon>Fabaceae</taxon>
        <taxon>Papilionoideae</taxon>
        <taxon>50 kb inversion clade</taxon>
        <taxon>genistoids sensu lato</taxon>
        <taxon>core genistoids</taxon>
        <taxon>Genisteae</taxon>
        <taxon>Lupinus</taxon>
    </lineage>
</organism>
<sequence>MDFEAKRFGRGHKELGGAHDLISQYKLWPYYEFFCKRSHPASIAETHYLHNVVGDTKIRKGEGMELDQLCRNASTSEKETCLHPFGLDVLSEAFHMKEMSPVRLSSTQKGLVTPVPKSEKNRKDKDKDRKGEKHTRHKPHQVKDGSCIENNRICPKYSHPMQLKVQQDKVSSHWRQSYPSREHPQVCGANSPNGHFFHPQGSNLRPCLRGIKHVPLKPTLVG</sequence>
<evidence type="ECO:0000313" key="6">
    <source>
        <dbReference type="EMBL" id="CAL0329740.1"/>
    </source>
</evidence>
<evidence type="ECO:0000256" key="3">
    <source>
        <dbReference type="ARBA" id="ARBA00023163"/>
    </source>
</evidence>
<name>A0AAV1Y9S5_LUPLU</name>
<protein>
    <recommendedName>
        <fullName evidence="8">Mediator of RNA polymerase II transcription subunit 19b</fullName>
    </recommendedName>
</protein>
<evidence type="ECO:0000256" key="2">
    <source>
        <dbReference type="ARBA" id="ARBA00023015"/>
    </source>
</evidence>
<keyword evidence="4" id="KW-0539">Nucleus</keyword>
<dbReference type="PANTHER" id="PTHR22536:SF3">
    <property type="entry name" value="MEDIATOR OF RNA POLYMERASE II TRANSCRIPTION SUBUNIT 19B"/>
    <property type="match status" value="1"/>
</dbReference>
<dbReference type="PANTHER" id="PTHR22536">
    <property type="entry name" value="LUNG CANCER METASTASIS-RELATED LCMR1 PROTEIN"/>
    <property type="match status" value="1"/>
</dbReference>
<feature type="region of interest" description="Disordered" evidence="5">
    <location>
        <begin position="101"/>
        <end position="146"/>
    </location>
</feature>
<comment type="caution">
    <text evidence="6">The sequence shown here is derived from an EMBL/GenBank/DDBJ whole genome shotgun (WGS) entry which is preliminary data.</text>
</comment>
<reference evidence="6 7" key="1">
    <citation type="submission" date="2024-03" db="EMBL/GenBank/DDBJ databases">
        <authorList>
            <person name="Martinez-Hernandez J."/>
        </authorList>
    </citation>
    <scope>NUCLEOTIDE SEQUENCE [LARGE SCALE GENOMIC DNA]</scope>
</reference>
<dbReference type="EMBL" id="CAXHTB010000022">
    <property type="protein sequence ID" value="CAL0329740.1"/>
    <property type="molecule type" value="Genomic_DNA"/>
</dbReference>
<evidence type="ECO:0000256" key="1">
    <source>
        <dbReference type="ARBA" id="ARBA00004123"/>
    </source>
</evidence>
<feature type="compositionally biased region" description="Basic and acidic residues" evidence="5">
    <location>
        <begin position="117"/>
        <end position="131"/>
    </location>
</feature>
<dbReference type="GO" id="GO:0016592">
    <property type="term" value="C:mediator complex"/>
    <property type="evidence" value="ECO:0007669"/>
    <property type="project" value="InterPro"/>
</dbReference>
<dbReference type="AlphaFoldDB" id="A0AAV1Y9S5"/>
<dbReference type="Proteomes" id="UP001497480">
    <property type="component" value="Unassembled WGS sequence"/>
</dbReference>
<evidence type="ECO:0000256" key="5">
    <source>
        <dbReference type="SAM" id="MobiDB-lite"/>
    </source>
</evidence>
<keyword evidence="3" id="KW-0804">Transcription</keyword>
<keyword evidence="7" id="KW-1185">Reference proteome</keyword>
<dbReference type="GO" id="GO:0003712">
    <property type="term" value="F:transcription coregulator activity"/>
    <property type="evidence" value="ECO:0007669"/>
    <property type="project" value="InterPro"/>
</dbReference>
<dbReference type="GO" id="GO:0045944">
    <property type="term" value="P:positive regulation of transcription by RNA polymerase II"/>
    <property type="evidence" value="ECO:0007669"/>
    <property type="project" value="TreeGrafter"/>
</dbReference>
<evidence type="ECO:0008006" key="8">
    <source>
        <dbReference type="Google" id="ProtNLM"/>
    </source>
</evidence>
<proteinExistence type="predicted"/>
<evidence type="ECO:0000256" key="4">
    <source>
        <dbReference type="ARBA" id="ARBA00023242"/>
    </source>
</evidence>
<comment type="subcellular location">
    <subcellularLocation>
        <location evidence="1">Nucleus</location>
    </subcellularLocation>
</comment>
<gene>
    <name evidence="6" type="ORF">LLUT_LOCUS30800</name>
</gene>
<keyword evidence="2" id="KW-0805">Transcription regulation</keyword>